<dbReference type="SUPFAM" id="SSF54631">
    <property type="entry name" value="CBS-domain pair"/>
    <property type="match status" value="1"/>
</dbReference>
<keyword evidence="1 3" id="KW-0129">CBS domain</keyword>
<dbReference type="EMBL" id="MT631685">
    <property type="protein sequence ID" value="QNO57323.1"/>
    <property type="molecule type" value="Genomic_DNA"/>
</dbReference>
<dbReference type="PROSITE" id="PS51371">
    <property type="entry name" value="CBS"/>
    <property type="match status" value="2"/>
</dbReference>
<keyword evidence="2" id="KW-0028">Amino-acid biosynthesis</keyword>
<dbReference type="Gene3D" id="3.10.580.10">
    <property type="entry name" value="CBS-domain"/>
    <property type="match status" value="1"/>
</dbReference>
<dbReference type="SMART" id="SM00116">
    <property type="entry name" value="CBS"/>
    <property type="match status" value="2"/>
</dbReference>
<feature type="domain" description="CBS" evidence="4">
    <location>
        <begin position="13"/>
        <end position="70"/>
    </location>
</feature>
<keyword evidence="5" id="KW-0560">Oxidoreductase</keyword>
<dbReference type="EC" id="1.1.1.205" evidence="5"/>
<dbReference type="GO" id="GO:0003938">
    <property type="term" value="F:IMP dehydrogenase activity"/>
    <property type="evidence" value="ECO:0007669"/>
    <property type="project" value="UniProtKB-EC"/>
</dbReference>
<dbReference type="PANTHER" id="PTHR43080:SF2">
    <property type="entry name" value="CBS DOMAIN-CONTAINING PROTEIN"/>
    <property type="match status" value="1"/>
</dbReference>
<protein>
    <submittedName>
        <fullName evidence="5">Inosine-5'-monophosphate dehydrogenase</fullName>
        <ecNumber evidence="5">1.1.1.205</ecNumber>
    </submittedName>
</protein>
<evidence type="ECO:0000259" key="4">
    <source>
        <dbReference type="PROSITE" id="PS51371"/>
    </source>
</evidence>
<dbReference type="InterPro" id="IPR000644">
    <property type="entry name" value="CBS_dom"/>
</dbReference>
<dbReference type="PANTHER" id="PTHR43080">
    <property type="entry name" value="CBS DOMAIN-CONTAINING PROTEIN CBSX3, MITOCHONDRIAL"/>
    <property type="match status" value="1"/>
</dbReference>
<reference evidence="5" key="1">
    <citation type="submission" date="2020-06" db="EMBL/GenBank/DDBJ databases">
        <title>Unique genomic features of the anaerobic methanotrophic archaea.</title>
        <authorList>
            <person name="Chadwick G.L."/>
            <person name="Skennerton C.T."/>
            <person name="Laso-Perez R."/>
            <person name="Leu A.O."/>
            <person name="Speth D.R."/>
            <person name="Yu H."/>
            <person name="Morgan-Lang C."/>
            <person name="Hatzenpichler R."/>
            <person name="Goudeau D."/>
            <person name="Malmstrom R."/>
            <person name="Brazelton W.J."/>
            <person name="Woyke T."/>
            <person name="Hallam S.J."/>
            <person name="Tyson G.W."/>
            <person name="Wegener G."/>
            <person name="Boetius A."/>
            <person name="Orphan V."/>
        </authorList>
    </citation>
    <scope>NUCLEOTIDE SEQUENCE</scope>
</reference>
<feature type="domain" description="CBS" evidence="4">
    <location>
        <begin position="78"/>
        <end position="134"/>
    </location>
</feature>
<dbReference type="Pfam" id="PF00571">
    <property type="entry name" value="CBS"/>
    <property type="match status" value="2"/>
</dbReference>
<sequence length="136" mass="15162">MATELMLEVRDVMTYPAITEEGDASVAKILKIMKMSGIGSVVITEEDKPVGIVTDRDIVTKVILKDRDPSELKVKEVMSYPLMTIEVDASLRHASKLLVEKGIRRLLVINDGELVGVVSLRNILTGEPQHVRKYLF</sequence>
<proteinExistence type="predicted"/>
<dbReference type="AlphaFoldDB" id="A0A7G9ZAN9"/>
<evidence type="ECO:0000256" key="1">
    <source>
        <dbReference type="ARBA" id="ARBA00023122"/>
    </source>
</evidence>
<name>A0A7G9ZAN9_9EURY</name>
<evidence type="ECO:0000256" key="3">
    <source>
        <dbReference type="PROSITE-ProRule" id="PRU00703"/>
    </source>
</evidence>
<dbReference type="InterPro" id="IPR051257">
    <property type="entry name" value="Diverse_CBS-Domain"/>
</dbReference>
<accession>A0A7G9ZAN9</accession>
<dbReference type="InterPro" id="IPR046342">
    <property type="entry name" value="CBS_dom_sf"/>
</dbReference>
<evidence type="ECO:0000256" key="2">
    <source>
        <dbReference type="ARBA" id="ARBA00023167"/>
    </source>
</evidence>
<gene>
    <name evidence="5" type="primary">IMPDH</name>
    <name evidence="5" type="ORF">GHLBPCAD_00012</name>
</gene>
<dbReference type="GO" id="GO:0009086">
    <property type="term" value="P:methionine biosynthetic process"/>
    <property type="evidence" value="ECO:0007669"/>
    <property type="project" value="UniProtKB-KW"/>
</dbReference>
<evidence type="ECO:0000313" key="5">
    <source>
        <dbReference type="EMBL" id="QNO57323.1"/>
    </source>
</evidence>
<organism evidence="5">
    <name type="scientific">Candidatus Methanophaga sp. ANME-1 ERB7</name>
    <dbReference type="NCBI Taxonomy" id="2759913"/>
    <lineage>
        <taxon>Archaea</taxon>
        <taxon>Methanobacteriati</taxon>
        <taxon>Methanobacteriota</taxon>
        <taxon>Stenosarchaea group</taxon>
        <taxon>Methanomicrobia</taxon>
        <taxon>Candidatus Methanophagales</taxon>
        <taxon>Candidatus Methanophagaceae</taxon>
        <taxon>Candidatus Methanophaga</taxon>
    </lineage>
</organism>
<keyword evidence="2" id="KW-0486">Methionine biosynthesis</keyword>